<evidence type="ECO:0000256" key="2">
    <source>
        <dbReference type="ARBA" id="ARBA00022840"/>
    </source>
</evidence>
<gene>
    <name evidence="5" type="ORF">OSTQU699_LOCUS3555</name>
</gene>
<feature type="compositionally biased region" description="Basic and acidic residues" evidence="3">
    <location>
        <begin position="1"/>
        <end position="27"/>
    </location>
</feature>
<name>A0A8S1ISF2_9CHLO</name>
<reference evidence="5" key="1">
    <citation type="submission" date="2020-12" db="EMBL/GenBank/DDBJ databases">
        <authorList>
            <person name="Iha C."/>
        </authorList>
    </citation>
    <scope>NUCLEOTIDE SEQUENCE</scope>
</reference>
<evidence type="ECO:0000256" key="1">
    <source>
        <dbReference type="ARBA" id="ARBA00022741"/>
    </source>
</evidence>
<dbReference type="PANTHER" id="PTHR24346">
    <property type="entry name" value="MAP/MICROTUBULE AFFINITY-REGULATING KINASE"/>
    <property type="match status" value="1"/>
</dbReference>
<dbReference type="GO" id="GO:0005737">
    <property type="term" value="C:cytoplasm"/>
    <property type="evidence" value="ECO:0007669"/>
    <property type="project" value="TreeGrafter"/>
</dbReference>
<dbReference type="SMART" id="SM00220">
    <property type="entry name" value="S_TKc"/>
    <property type="match status" value="1"/>
</dbReference>
<sequence>MLGKEAKQRAAAKETASRAPARPDAKKPGTSGAGPKLAGAARYDKIRDLNSGSFGFVQLARDKVTGKKVAIKFIDRGSKVNKHVRNEIINHRNLLHHHVIQFREVYLTPKYLCIVMEFAPGGDMLDYVKRKGGLTEDEARWFFQQLIIGLDYCHKMGVANRDIKLENTLLDDSPWPLLKICDFGYSKHEELNSAPGSRVGTPAYLAPEVIMNTRGSTYDGKTADIWSCGVFLYVMMVGSYPFEKSEDRKKPDKLRRMIQRIVNVDYSIPSWVRMSEDCRDILSKILVKDLKKRLTMDQLQQHRWFRKNLPEGAQDMNKRLQQQGSGLQSVESITKIVDMAKVKEKVKDDDALIDDELANLEDED</sequence>
<evidence type="ECO:0000259" key="4">
    <source>
        <dbReference type="PROSITE" id="PS50011"/>
    </source>
</evidence>
<keyword evidence="6" id="KW-1185">Reference proteome</keyword>
<dbReference type="GO" id="GO:0005524">
    <property type="term" value="F:ATP binding"/>
    <property type="evidence" value="ECO:0007669"/>
    <property type="project" value="UniProtKB-KW"/>
</dbReference>
<keyword evidence="1" id="KW-0547">Nucleotide-binding</keyword>
<dbReference type="InterPro" id="IPR000719">
    <property type="entry name" value="Prot_kinase_dom"/>
</dbReference>
<dbReference type="AlphaFoldDB" id="A0A8S1ISF2"/>
<comment type="caution">
    <text evidence="5">The sequence shown here is derived from an EMBL/GenBank/DDBJ whole genome shotgun (WGS) entry which is preliminary data.</text>
</comment>
<evidence type="ECO:0000313" key="6">
    <source>
        <dbReference type="Proteomes" id="UP000708148"/>
    </source>
</evidence>
<organism evidence="5 6">
    <name type="scientific">Ostreobium quekettii</name>
    <dbReference type="NCBI Taxonomy" id="121088"/>
    <lineage>
        <taxon>Eukaryota</taxon>
        <taxon>Viridiplantae</taxon>
        <taxon>Chlorophyta</taxon>
        <taxon>core chlorophytes</taxon>
        <taxon>Ulvophyceae</taxon>
        <taxon>TCBD clade</taxon>
        <taxon>Bryopsidales</taxon>
        <taxon>Ostreobineae</taxon>
        <taxon>Ostreobiaceae</taxon>
        <taxon>Ostreobium</taxon>
    </lineage>
</organism>
<protein>
    <recommendedName>
        <fullName evidence="4">Protein kinase domain-containing protein</fullName>
    </recommendedName>
</protein>
<feature type="domain" description="Protein kinase" evidence="4">
    <location>
        <begin position="43"/>
        <end position="305"/>
    </location>
</feature>
<dbReference type="Gene3D" id="1.10.510.10">
    <property type="entry name" value="Transferase(Phosphotransferase) domain 1"/>
    <property type="match status" value="1"/>
</dbReference>
<dbReference type="EMBL" id="CAJHUC010000782">
    <property type="protein sequence ID" value="CAD7698195.1"/>
    <property type="molecule type" value="Genomic_DNA"/>
</dbReference>
<feature type="region of interest" description="Disordered" evidence="3">
    <location>
        <begin position="1"/>
        <end position="37"/>
    </location>
</feature>
<evidence type="ECO:0000313" key="5">
    <source>
        <dbReference type="EMBL" id="CAD7698195.1"/>
    </source>
</evidence>
<dbReference type="SUPFAM" id="SSF56112">
    <property type="entry name" value="Protein kinase-like (PK-like)"/>
    <property type="match status" value="1"/>
</dbReference>
<keyword evidence="2" id="KW-0067">ATP-binding</keyword>
<dbReference type="InterPro" id="IPR011009">
    <property type="entry name" value="Kinase-like_dom_sf"/>
</dbReference>
<dbReference type="PROSITE" id="PS50011">
    <property type="entry name" value="PROTEIN_KINASE_DOM"/>
    <property type="match status" value="1"/>
</dbReference>
<dbReference type="Pfam" id="PF00069">
    <property type="entry name" value="Pkinase"/>
    <property type="match status" value="1"/>
</dbReference>
<evidence type="ECO:0000256" key="3">
    <source>
        <dbReference type="SAM" id="MobiDB-lite"/>
    </source>
</evidence>
<dbReference type="Gene3D" id="3.30.200.20">
    <property type="entry name" value="Phosphorylase Kinase, domain 1"/>
    <property type="match status" value="1"/>
</dbReference>
<dbReference type="OrthoDB" id="193931at2759"/>
<accession>A0A8S1ISF2</accession>
<dbReference type="FunFam" id="3.30.200.20:FF:001075">
    <property type="entry name" value="Snf1-like protein kinase"/>
    <property type="match status" value="1"/>
</dbReference>
<proteinExistence type="predicted"/>
<dbReference type="PANTHER" id="PTHR24346:SF92">
    <property type="entry name" value="SNF1-RELATED PROTEIN KINASE 2.6"/>
    <property type="match status" value="1"/>
</dbReference>
<dbReference type="FunFam" id="1.10.510.10:FF:000132">
    <property type="entry name" value="Serine/threonine-protein kinase SRK2A"/>
    <property type="match status" value="1"/>
</dbReference>
<dbReference type="Proteomes" id="UP000708148">
    <property type="component" value="Unassembled WGS sequence"/>
</dbReference>
<dbReference type="GO" id="GO:0035556">
    <property type="term" value="P:intracellular signal transduction"/>
    <property type="evidence" value="ECO:0007669"/>
    <property type="project" value="TreeGrafter"/>
</dbReference>
<dbReference type="GO" id="GO:0004674">
    <property type="term" value="F:protein serine/threonine kinase activity"/>
    <property type="evidence" value="ECO:0007669"/>
    <property type="project" value="TreeGrafter"/>
</dbReference>